<keyword evidence="9" id="KW-0732">Signal</keyword>
<keyword evidence="5 8" id="KW-0697">Rotamase</keyword>
<dbReference type="AlphaFoldDB" id="A0A2T0RPI9"/>
<evidence type="ECO:0000256" key="7">
    <source>
        <dbReference type="ARBA" id="ARBA00031484"/>
    </source>
</evidence>
<proteinExistence type="inferred from homology"/>
<evidence type="ECO:0000313" key="12">
    <source>
        <dbReference type="Proteomes" id="UP000239480"/>
    </source>
</evidence>
<feature type="domain" description="PpiC" evidence="10">
    <location>
        <begin position="136"/>
        <end position="225"/>
    </location>
</feature>
<comment type="similarity">
    <text evidence="2">Belongs to the PpiC/parvulin rotamase family.</text>
</comment>
<dbReference type="RefSeq" id="WP_106205363.1">
    <property type="nucleotide sequence ID" value="NZ_PVTD01000005.1"/>
</dbReference>
<evidence type="ECO:0000256" key="1">
    <source>
        <dbReference type="ARBA" id="ARBA00000971"/>
    </source>
</evidence>
<feature type="chain" id="PRO_5015504460" description="Parvulin-like PPIase" evidence="9">
    <location>
        <begin position="26"/>
        <end position="283"/>
    </location>
</feature>
<keyword evidence="8 11" id="KW-0413">Isomerase</keyword>
<accession>A0A2T0RPI9</accession>
<dbReference type="SUPFAM" id="SSF54534">
    <property type="entry name" value="FKBP-like"/>
    <property type="match status" value="1"/>
</dbReference>
<dbReference type="Gene3D" id="3.10.50.40">
    <property type="match status" value="1"/>
</dbReference>
<dbReference type="InterPro" id="IPR046357">
    <property type="entry name" value="PPIase_dom_sf"/>
</dbReference>
<dbReference type="InterPro" id="IPR000297">
    <property type="entry name" value="PPIase_PpiC"/>
</dbReference>
<protein>
    <recommendedName>
        <fullName evidence="4">Parvulin-like PPIase</fullName>
        <ecNumber evidence="3">5.2.1.8</ecNumber>
    </recommendedName>
    <alternativeName>
        <fullName evidence="6">Peptidyl-prolyl cis-trans isomerase plp</fullName>
    </alternativeName>
    <alternativeName>
        <fullName evidence="7">Rotamase plp</fullName>
    </alternativeName>
</protein>
<evidence type="ECO:0000256" key="4">
    <source>
        <dbReference type="ARBA" id="ARBA00018370"/>
    </source>
</evidence>
<dbReference type="InterPro" id="IPR023058">
    <property type="entry name" value="PPIase_PpiC_CS"/>
</dbReference>
<dbReference type="Proteomes" id="UP000239480">
    <property type="component" value="Unassembled WGS sequence"/>
</dbReference>
<dbReference type="Pfam" id="PF00639">
    <property type="entry name" value="Rotamase"/>
    <property type="match status" value="1"/>
</dbReference>
<name>A0A2T0RPI9_9RHOB</name>
<reference evidence="11 12" key="1">
    <citation type="submission" date="2018-03" db="EMBL/GenBank/DDBJ databases">
        <title>Genomic Encyclopedia of Archaeal and Bacterial Type Strains, Phase II (KMG-II): from individual species to whole genera.</title>
        <authorList>
            <person name="Goeker M."/>
        </authorList>
    </citation>
    <scope>NUCLEOTIDE SEQUENCE [LARGE SCALE GENOMIC DNA]</scope>
    <source>
        <strain evidence="11 12">DSM 29328</strain>
    </source>
</reference>
<evidence type="ECO:0000256" key="3">
    <source>
        <dbReference type="ARBA" id="ARBA00013194"/>
    </source>
</evidence>
<dbReference type="PANTHER" id="PTHR47245">
    <property type="entry name" value="PEPTIDYLPROLYL ISOMERASE"/>
    <property type="match status" value="1"/>
</dbReference>
<evidence type="ECO:0000256" key="6">
    <source>
        <dbReference type="ARBA" id="ARBA00030642"/>
    </source>
</evidence>
<dbReference type="EC" id="5.2.1.8" evidence="3"/>
<comment type="caution">
    <text evidence="11">The sequence shown here is derived from an EMBL/GenBank/DDBJ whole genome shotgun (WGS) entry which is preliminary data.</text>
</comment>
<dbReference type="PROSITE" id="PS01096">
    <property type="entry name" value="PPIC_PPIASE_1"/>
    <property type="match status" value="1"/>
</dbReference>
<feature type="signal peptide" evidence="9">
    <location>
        <begin position="1"/>
        <end position="25"/>
    </location>
</feature>
<evidence type="ECO:0000256" key="2">
    <source>
        <dbReference type="ARBA" id="ARBA00007656"/>
    </source>
</evidence>
<dbReference type="EMBL" id="PVTD01000005">
    <property type="protein sequence ID" value="PRY23047.1"/>
    <property type="molecule type" value="Genomic_DNA"/>
</dbReference>
<sequence>MLVTNKTWCAGLISLGLALAAPVSAEEVTAKTVVATVGGVEITVGHMIVAKSTLPAQYQALEDDVLWQGIYDQLVQQNALAQSLGDGVTEATQLTIDNQVSGLLAGEALGKRIQAAITDDVIQQAYEERFADAEPSKEFNAAHILLETEEDAKAVKSELDAGAEFGALAREKSTGPSGPNGGALGWFSKGMMVPEFEEAVLALEPGQVSEPVKTQFGWHVVVLNETRMADAPPLDEVRDDLVSELENEVVANVVKEVMDGIEIVKSEAEIDPSVLSDNSLIAE</sequence>
<comment type="catalytic activity">
    <reaction evidence="1">
        <text>[protein]-peptidylproline (omega=180) = [protein]-peptidylproline (omega=0)</text>
        <dbReference type="Rhea" id="RHEA:16237"/>
        <dbReference type="Rhea" id="RHEA-COMP:10747"/>
        <dbReference type="Rhea" id="RHEA-COMP:10748"/>
        <dbReference type="ChEBI" id="CHEBI:83833"/>
        <dbReference type="ChEBI" id="CHEBI:83834"/>
        <dbReference type="EC" id="5.2.1.8"/>
    </reaction>
</comment>
<evidence type="ECO:0000256" key="8">
    <source>
        <dbReference type="PROSITE-ProRule" id="PRU00278"/>
    </source>
</evidence>
<evidence type="ECO:0000256" key="9">
    <source>
        <dbReference type="SAM" id="SignalP"/>
    </source>
</evidence>
<evidence type="ECO:0000256" key="5">
    <source>
        <dbReference type="ARBA" id="ARBA00023110"/>
    </source>
</evidence>
<dbReference type="InterPro" id="IPR027304">
    <property type="entry name" value="Trigger_fact/SurA_dom_sf"/>
</dbReference>
<dbReference type="SUPFAM" id="SSF109998">
    <property type="entry name" value="Triger factor/SurA peptide-binding domain-like"/>
    <property type="match status" value="1"/>
</dbReference>
<dbReference type="PANTHER" id="PTHR47245:SF2">
    <property type="entry name" value="PEPTIDYL-PROLYL CIS-TRANS ISOMERASE HP_0175-RELATED"/>
    <property type="match status" value="1"/>
</dbReference>
<gene>
    <name evidence="11" type="ORF">CLV78_10599</name>
</gene>
<keyword evidence="12" id="KW-1185">Reference proteome</keyword>
<organism evidence="11 12">
    <name type="scientific">Aliiruegeria haliotis</name>
    <dbReference type="NCBI Taxonomy" id="1280846"/>
    <lineage>
        <taxon>Bacteria</taxon>
        <taxon>Pseudomonadati</taxon>
        <taxon>Pseudomonadota</taxon>
        <taxon>Alphaproteobacteria</taxon>
        <taxon>Rhodobacterales</taxon>
        <taxon>Roseobacteraceae</taxon>
        <taxon>Aliiruegeria</taxon>
    </lineage>
</organism>
<dbReference type="GO" id="GO:0003755">
    <property type="term" value="F:peptidyl-prolyl cis-trans isomerase activity"/>
    <property type="evidence" value="ECO:0007669"/>
    <property type="project" value="UniProtKB-KW"/>
</dbReference>
<dbReference type="OrthoDB" id="14196at2"/>
<evidence type="ECO:0000313" key="11">
    <source>
        <dbReference type="EMBL" id="PRY23047.1"/>
    </source>
</evidence>
<evidence type="ECO:0000259" key="10">
    <source>
        <dbReference type="PROSITE" id="PS50198"/>
    </source>
</evidence>
<dbReference type="InterPro" id="IPR050245">
    <property type="entry name" value="PrsA_foldase"/>
</dbReference>
<dbReference type="PROSITE" id="PS50198">
    <property type="entry name" value="PPIC_PPIASE_2"/>
    <property type="match status" value="1"/>
</dbReference>